<dbReference type="EMBL" id="CP042469">
    <property type="protein sequence ID" value="QOX61868.1"/>
    <property type="molecule type" value="Genomic_DNA"/>
</dbReference>
<sequence length="1456" mass="149596">MKRGEMIMKRRLKRGLAILIALSMMLTLVPGSGMQNVYASGTDVRTDMLDLTEESVTYRTSGGLDSSADPRNTDITDTAEGWSWHYQSKTLTLEGINLITVETTALRLPENSTIVLAEDSDNTVTSTYDSDVVGEADCLGISCEGNLTIEGSGTLSVQSGNTANNYSLAIYTPNDLTISGGTINASGGAASSSSTGLYSLGTISITGGTITAEGSSEAGYSYGICSLANLSITGGTIDVSGGASSLSSVGLYCDGNMSITDGTITADGASDTGYSYGIYSVGNLSISDGIINTSGGDDTQYSMGICTTGDFSVTGGTVTAVGGVNADEVSYGILVSADLKKAITTFSGGTVSASGGDNTPYSIGICGAGDTTFTAGTIAATGNLAAEESHGIAVTAGSAIFSGSAVYAKSNADAPLAYAVFATLGITDEDMTVLQKDLESAYTQQVTKENVESFYTYLTDKGTIANDIRITEGSAAVSSKIVAGMMGAVLPGTDTITVTLAGSTFANLAQGEDVSVWFHNLPEGLSVTVGNVTSGTIELVFSGTPGTVSNETISITIPKGKLNTDSDIEVTKNSDTKFDITQEEPRKTILDLTANNVTYQKEGGGTGSGTPTSSSITNTAEGWRWYKNAEESYSENTLVLDGISLITANQIAVKLPAGSTIVLADDSENFIESIFDGTIATSGITCMGDLKIMGSTGSLRVTSGSSENSYSAAFDVTGGLSVLGGNLSADSGNAYGSSMGFYVGGPINISGGTITATGDNATSSYGIRSLSTITVTGGTVRATGSTASGGSYGIFAMNTATFSDGVVYAKSGAAPLSHAVYAVSGITDAGMTALQKDSNEDYALALTKIATNYTHDAAVATDIKIVETPVSYLLQVEGGGDGSTESGNYMPGTDISISAGTKIGYTFSGWTTSGGGVFDNSTLPNTTFTMPDSAVTITATWTEVQTPVSYLLQVEGGGDGSTESGDYAAGTVVSISAGTKNGYTFSGWTTSGGGVFDNRTLSNTTFTMPDSAVTITAAWIAITQPGGGSGRGGSSSSSQEKSDATVNGKAISAGTVKTEINSEGRTTTTFIVDAEKLNGILASEKSGVKIVLPFKDVDKGAVGRLTGEMVQAMEGKDATLIIKTDSSSYTLPASQINMKAVSKQLGANGSLADIIVSINISAPSNTMARVVENVSKEGGFTLVAPQLDYLVTCTYGGKTVNVTNFSDYVERTIAIPDGVNPSKITTGIVVSLDGTVHHVPTRVTVIDGKYYAVINSLTNSTYSVIWNPIEFADMSNHWAKAAGNNMGSRMVVNGVGNGNYEPDRNMTRAEFAAVMVRALGLAPEKGNSSFGDVASSQWYCGYIKTAAAFGIVKGYSDSAFGPSDTITREQAMTMIARAMKTTGLNAELANGEGSKLLEAYSDRAGVSAYAKDSIAQCIKTGVVSGRENNTLAPKALVTRAEVAAMAERLLQKSELI</sequence>
<accession>A0ACD1A610</accession>
<organism evidence="1 2">
    <name type="scientific">Anoxybacterium hadale</name>
    <dbReference type="NCBI Taxonomy" id="3408580"/>
    <lineage>
        <taxon>Bacteria</taxon>
        <taxon>Bacillati</taxon>
        <taxon>Bacillota</taxon>
        <taxon>Clostridia</taxon>
        <taxon>Peptostreptococcales</taxon>
        <taxon>Anaerovoracaceae</taxon>
        <taxon>Anoxybacterium</taxon>
    </lineage>
</organism>
<gene>
    <name evidence="1" type="ORF">FRZ06_00085</name>
</gene>
<protein>
    <submittedName>
        <fullName evidence="1">Carbohydrate-binding domain-containing protein</fullName>
    </submittedName>
</protein>
<proteinExistence type="predicted"/>
<dbReference type="Proteomes" id="UP000594014">
    <property type="component" value="Chromosome"/>
</dbReference>
<reference evidence="1" key="1">
    <citation type="submission" date="2019-08" db="EMBL/GenBank/DDBJ databases">
        <title>Genome sequence of Clostridiales bacterium MT110.</title>
        <authorList>
            <person name="Cao J."/>
        </authorList>
    </citation>
    <scope>NUCLEOTIDE SEQUENCE</scope>
    <source>
        <strain evidence="1">MT110</strain>
    </source>
</reference>
<evidence type="ECO:0000313" key="1">
    <source>
        <dbReference type="EMBL" id="QOX61868.1"/>
    </source>
</evidence>
<evidence type="ECO:0000313" key="2">
    <source>
        <dbReference type="Proteomes" id="UP000594014"/>
    </source>
</evidence>
<name>A0ACD1A610_9FIRM</name>
<keyword evidence="2" id="KW-1185">Reference proteome</keyword>